<reference evidence="3" key="1">
    <citation type="journal article" date="2015" name="Nat. Genet.">
        <title>The genome and transcriptome of the zoonotic hookworm Ancylostoma ceylanicum identify infection-specific gene families.</title>
        <authorList>
            <person name="Schwarz E.M."/>
            <person name="Hu Y."/>
            <person name="Antoshechkin I."/>
            <person name="Miller M.M."/>
            <person name="Sternberg P.W."/>
            <person name="Aroian R.V."/>
        </authorList>
    </citation>
    <scope>NUCLEOTIDE SEQUENCE</scope>
    <source>
        <strain evidence="3">HY135</strain>
    </source>
</reference>
<dbReference type="Pfam" id="PF12762">
    <property type="entry name" value="DDE_Tnp_IS1595"/>
    <property type="match status" value="1"/>
</dbReference>
<protein>
    <recommendedName>
        <fullName evidence="1">ISXO2-like transposase domain-containing protein</fullName>
    </recommendedName>
</protein>
<dbReference type="AlphaFoldDB" id="A0A016SKX2"/>
<dbReference type="OrthoDB" id="5809873at2759"/>
<dbReference type="PANTHER" id="PTHR47163:SF2">
    <property type="entry name" value="SI:DKEY-17M8.2"/>
    <property type="match status" value="1"/>
</dbReference>
<sequence length="320" mass="38083">MAATRTLALRRLEEELRSFTLADVFEKLRMDEKDFEDWLRTIALLGSPLCPTCQRQMRLWRTENVWICHTRDCRVGPNGNKKPKISAKKGSFFSRTHLPCSKVFALSYFWVYNIGLVVDKEYELGVGHSTITQWEQYFRDICCEYFRRNRPVLGGFGHTVEIDETCVTKRKYNRGRWVRRHQWLFGGYERGSGKSFLILVRRRDAATLLRLIVKYIRPGTTIISDCWRAYNRIASLPQGFRHLTVNHQVNFVDPSTGAHTQNIECHWQKFKNLAKRKYGINNRRYRDYISEFLWRQRFGKRDEAFFNFWSQVAEHYPVPC</sequence>
<dbReference type="PANTHER" id="PTHR47163">
    <property type="entry name" value="DDE_TNP_IS1595 DOMAIN-CONTAINING PROTEIN"/>
    <property type="match status" value="1"/>
</dbReference>
<comment type="caution">
    <text evidence="2">The sequence shown here is derived from an EMBL/GenBank/DDBJ whole genome shotgun (WGS) entry which is preliminary data.</text>
</comment>
<dbReference type="SMART" id="SM01126">
    <property type="entry name" value="DDE_Tnp_IS1595"/>
    <property type="match status" value="1"/>
</dbReference>
<dbReference type="InterPro" id="IPR053164">
    <property type="entry name" value="IS1016-like_transposase"/>
</dbReference>
<gene>
    <name evidence="2" type="primary">Acey_s0207.g2048</name>
    <name evidence="2" type="ORF">Y032_0207g2048</name>
</gene>
<evidence type="ECO:0000313" key="3">
    <source>
        <dbReference type="Proteomes" id="UP000024635"/>
    </source>
</evidence>
<name>A0A016SKX2_9BILA</name>
<accession>A0A016SKX2</accession>
<dbReference type="EMBL" id="JARK01001543">
    <property type="protein sequence ID" value="EYB91363.1"/>
    <property type="molecule type" value="Genomic_DNA"/>
</dbReference>
<keyword evidence="3" id="KW-1185">Reference proteome</keyword>
<proteinExistence type="predicted"/>
<organism evidence="2 3">
    <name type="scientific">Ancylostoma ceylanicum</name>
    <dbReference type="NCBI Taxonomy" id="53326"/>
    <lineage>
        <taxon>Eukaryota</taxon>
        <taxon>Metazoa</taxon>
        <taxon>Ecdysozoa</taxon>
        <taxon>Nematoda</taxon>
        <taxon>Chromadorea</taxon>
        <taxon>Rhabditida</taxon>
        <taxon>Rhabditina</taxon>
        <taxon>Rhabditomorpha</taxon>
        <taxon>Strongyloidea</taxon>
        <taxon>Ancylostomatidae</taxon>
        <taxon>Ancylostomatinae</taxon>
        <taxon>Ancylostoma</taxon>
    </lineage>
</organism>
<dbReference type="STRING" id="53326.A0A016SKX2"/>
<dbReference type="InterPro" id="IPR024445">
    <property type="entry name" value="Tnp_ISXO2-like"/>
</dbReference>
<dbReference type="Proteomes" id="UP000024635">
    <property type="component" value="Unassembled WGS sequence"/>
</dbReference>
<evidence type="ECO:0000313" key="2">
    <source>
        <dbReference type="EMBL" id="EYB91363.1"/>
    </source>
</evidence>
<feature type="domain" description="ISXO2-like transposase" evidence="1">
    <location>
        <begin position="152"/>
        <end position="297"/>
    </location>
</feature>
<evidence type="ECO:0000259" key="1">
    <source>
        <dbReference type="SMART" id="SM01126"/>
    </source>
</evidence>